<dbReference type="RefSeq" id="WP_195710794.1">
    <property type="nucleotide sequence ID" value="NZ_CP062916.1"/>
</dbReference>
<proteinExistence type="predicted"/>
<reference evidence="1 2" key="1">
    <citation type="submission" date="2020-10" db="EMBL/GenBank/DDBJ databases">
        <title>Resistance determinants and their genetic context in bacteria from a longitudinal study of pigs reared under conventional and antibiotic-free husbandry practices.</title>
        <authorList>
            <person name="Poulin-Laprade D."/>
            <person name="Brouard J.-S."/>
            <person name="Gagnon N."/>
            <person name="Turcotte A."/>
            <person name="Langlois A."/>
            <person name="Matte J.J."/>
            <person name="Carrillo C.D."/>
            <person name="Zaheer R."/>
            <person name="McAllister T."/>
            <person name="Topp E."/>
            <person name="Talbot G."/>
        </authorList>
    </citation>
    <scope>NUCLEOTIDE SEQUENCE [LARGE SCALE GENOMIC DNA]</scope>
    <source>
        <strain evidence="1 2">Res13-Abat-PEB01-P1-04-A</strain>
    </source>
</reference>
<dbReference type="AlphaFoldDB" id="A0AAP9XRZ9"/>
<organism evidence="1 2">
    <name type="scientific">Raoultella terrigena</name>
    <name type="common">Klebsiella terrigena</name>
    <dbReference type="NCBI Taxonomy" id="577"/>
    <lineage>
        <taxon>Bacteria</taxon>
        <taxon>Pseudomonadati</taxon>
        <taxon>Pseudomonadota</taxon>
        <taxon>Gammaproteobacteria</taxon>
        <taxon>Enterobacterales</taxon>
        <taxon>Enterobacteriaceae</taxon>
        <taxon>Klebsiella/Raoultella group</taxon>
        <taxon>Raoultella</taxon>
    </lineage>
</organism>
<accession>A0AAP9XRZ9</accession>
<sequence length="121" mass="13059">MNLIEKVRSGIAAALLGKTPDQLEEEQRQDAVKAAVGRFLESNPAWKPSAKPAPAVVPVKDSKQKAKQRIKKTLGQNGFTPHIVDEDALARARAKCREIVAADPAAYSFIIESAPIKGTND</sequence>
<gene>
    <name evidence="1" type="ORF">IMO34_07860</name>
</gene>
<evidence type="ECO:0000313" key="2">
    <source>
        <dbReference type="Proteomes" id="UP000594500"/>
    </source>
</evidence>
<evidence type="ECO:0000313" key="1">
    <source>
        <dbReference type="EMBL" id="QPF10300.1"/>
    </source>
</evidence>
<dbReference type="Proteomes" id="UP000594500">
    <property type="component" value="Chromosome"/>
</dbReference>
<protein>
    <submittedName>
        <fullName evidence="1">Uncharacterized protein</fullName>
    </submittedName>
</protein>
<name>A0AAP9XRZ9_RAOTE</name>
<dbReference type="EMBL" id="CP062916">
    <property type="protein sequence ID" value="QPF10300.1"/>
    <property type="molecule type" value="Genomic_DNA"/>
</dbReference>